<evidence type="ECO:0000259" key="4">
    <source>
        <dbReference type="Pfam" id="PF26002"/>
    </source>
</evidence>
<feature type="domain" description="AprE-like beta-barrel" evidence="4">
    <location>
        <begin position="274"/>
        <end position="356"/>
    </location>
</feature>
<dbReference type="InterPro" id="IPR050465">
    <property type="entry name" value="UPF0194_transport"/>
</dbReference>
<comment type="subcellular location">
    <subcellularLocation>
        <location evidence="1">Cell envelope</location>
    </subcellularLocation>
</comment>
<evidence type="ECO:0008006" key="7">
    <source>
        <dbReference type="Google" id="ProtNLM"/>
    </source>
</evidence>
<dbReference type="InterPro" id="IPR058627">
    <property type="entry name" value="MdtA-like_C"/>
</dbReference>
<comment type="caution">
    <text evidence="5">The sequence shown here is derived from an EMBL/GenBank/DDBJ whole genome shotgun (WGS) entry which is preliminary data.</text>
</comment>
<dbReference type="InterPro" id="IPR058982">
    <property type="entry name" value="Beta-barrel_AprE"/>
</dbReference>
<dbReference type="GO" id="GO:0030313">
    <property type="term" value="C:cell envelope"/>
    <property type="evidence" value="ECO:0007669"/>
    <property type="project" value="UniProtKB-SubCell"/>
</dbReference>
<dbReference type="RefSeq" id="WP_018082377.1">
    <property type="nucleotide sequence ID" value="NZ_AQWM01000013.1"/>
</dbReference>
<feature type="domain" description="Multidrug resistance protein MdtA-like C-terminal permuted SH3" evidence="3">
    <location>
        <begin position="363"/>
        <end position="417"/>
    </location>
</feature>
<dbReference type="SUPFAM" id="SSF111369">
    <property type="entry name" value="HlyD-like secretion proteins"/>
    <property type="match status" value="1"/>
</dbReference>
<dbReference type="OrthoDB" id="9806939at2"/>
<dbReference type="PATRIC" id="fig|1121022.4.peg.1587"/>
<keyword evidence="6" id="KW-1185">Reference proteome</keyword>
<organism evidence="5 6">
    <name type="scientific">Asticcacaulis benevestitus DSM 16100 = ATCC BAA-896</name>
    <dbReference type="NCBI Taxonomy" id="1121022"/>
    <lineage>
        <taxon>Bacteria</taxon>
        <taxon>Pseudomonadati</taxon>
        <taxon>Pseudomonadota</taxon>
        <taxon>Alphaproteobacteria</taxon>
        <taxon>Caulobacterales</taxon>
        <taxon>Caulobacteraceae</taxon>
        <taxon>Asticcacaulis</taxon>
    </lineage>
</organism>
<dbReference type="Proteomes" id="UP000017837">
    <property type="component" value="Unassembled WGS sequence"/>
</dbReference>
<evidence type="ECO:0000313" key="5">
    <source>
        <dbReference type="EMBL" id="ESQ92549.1"/>
    </source>
</evidence>
<dbReference type="STRING" id="1121022.GCA_000376105_02705"/>
<name>V4PYQ3_9CAUL</name>
<evidence type="ECO:0000256" key="2">
    <source>
        <dbReference type="ARBA" id="ARBA00023054"/>
    </source>
</evidence>
<dbReference type="Pfam" id="PF25967">
    <property type="entry name" value="RND-MFP_C"/>
    <property type="match status" value="1"/>
</dbReference>
<evidence type="ECO:0000313" key="6">
    <source>
        <dbReference type="Proteomes" id="UP000017837"/>
    </source>
</evidence>
<dbReference type="Gene3D" id="2.40.30.170">
    <property type="match status" value="1"/>
</dbReference>
<dbReference type="Pfam" id="PF26002">
    <property type="entry name" value="Beta-barrel_AprE"/>
    <property type="match status" value="1"/>
</dbReference>
<dbReference type="Gene3D" id="2.40.50.100">
    <property type="match status" value="1"/>
</dbReference>
<dbReference type="PANTHER" id="PTHR32347:SF14">
    <property type="entry name" value="EFFLUX SYSTEM COMPONENT YKNX-RELATED"/>
    <property type="match status" value="1"/>
</dbReference>
<accession>V4PYQ3</accession>
<gene>
    <name evidence="5" type="ORF">ABENE_07890</name>
</gene>
<dbReference type="eggNOG" id="COG0845">
    <property type="taxonomic scope" value="Bacteria"/>
</dbReference>
<protein>
    <recommendedName>
        <fullName evidence="7">RND efflux pump membrane fusion protein barrel-sandwich domain-containing protein</fullName>
    </recommendedName>
</protein>
<dbReference type="AlphaFoldDB" id="V4PYQ3"/>
<dbReference type="PANTHER" id="PTHR32347">
    <property type="entry name" value="EFFLUX SYSTEM COMPONENT YKNX-RELATED"/>
    <property type="match status" value="1"/>
</dbReference>
<evidence type="ECO:0000259" key="3">
    <source>
        <dbReference type="Pfam" id="PF25967"/>
    </source>
</evidence>
<dbReference type="EMBL" id="AWGB01000012">
    <property type="protein sequence ID" value="ESQ92549.1"/>
    <property type="molecule type" value="Genomic_DNA"/>
</dbReference>
<sequence length="426" mass="44949">MSYASRHPLLTGASALLLAALVWAGWSLVRPIPSGSKEQMQELVVTKRPFTATLNVVGAVVAGDSLDLTAPFEGTVRFIGFDYGDMVVKGQRLFVIDTSLLEQSRRDAKTAQLKASQAARDMAAWKSGPEVSRARRAVAVAEMAVANTHRKIVETKDLLDQGLVPRNEYDALLQEKTAQDMSLVSAREDMTQALARGEGENRQVASLDLQSANAKLHLVNDQMGNAVIFAPISGVIGRPSAEKGEGGATGALRVGQRISQGQSLGFVADAENLAVALQLNETDIQRVKVGQMVRIGGSGFGDATMTGRVASISGEGTPAQMGGGVATFAVRVQLDTASKAQTQTARIGMTANAAIVIYETRAAIVLPPQALQNGSNVLVKDLRTHKVSTQQVTTGEVSPEGVEILGGLKSGDTVLYSQTGTTQKVQ</sequence>
<evidence type="ECO:0000256" key="1">
    <source>
        <dbReference type="ARBA" id="ARBA00004196"/>
    </source>
</evidence>
<keyword evidence="2" id="KW-0175">Coiled coil</keyword>
<dbReference type="Gene3D" id="2.40.420.20">
    <property type="match status" value="1"/>
</dbReference>
<reference evidence="5 6" key="1">
    <citation type="journal article" date="2014" name="Nature">
        <title>Sequential evolution of bacterial morphology by co-option of a developmental regulator.</title>
        <authorList>
            <person name="Jiang C."/>
            <person name="Brown P.J."/>
            <person name="Ducret A."/>
            <person name="Brun Y.V."/>
        </authorList>
    </citation>
    <scope>NUCLEOTIDE SEQUENCE [LARGE SCALE GENOMIC DNA]</scope>
    <source>
        <strain evidence="5 6">DSM 16100</strain>
    </source>
</reference>
<proteinExistence type="predicted"/>